<dbReference type="Gene3D" id="3.30.300.20">
    <property type="match status" value="1"/>
</dbReference>
<organism evidence="9 10">
    <name type="scientific">Facklamia miroungae</name>
    <dbReference type="NCBI Taxonomy" id="120956"/>
    <lineage>
        <taxon>Bacteria</taxon>
        <taxon>Bacillati</taxon>
        <taxon>Bacillota</taxon>
        <taxon>Bacilli</taxon>
        <taxon>Lactobacillales</taxon>
        <taxon>Aerococcaceae</taxon>
        <taxon>Facklamia</taxon>
    </lineage>
</organism>
<keyword evidence="3 6" id="KW-0133">Cell shape</keyword>
<sequence length="318" mass="36690">MLDHNITVRAENVESAIEKGLKQLKISRDEAEIRVISEGKKGFFGFGKQEAVVHIEAKTDLSLKELTHKLEKEAGIDSKTKVTRKETSSKTKDYIRQNNQKHSEPVKESDNEIYENESPSIKSDFDDENHEKENSIEVSIVKENTEETETDHEKTDLTEMNDGQDQISIEEEYQAACQYLEEVIRLYGAESHIEYELKGNQLVFNIETDKSGLVIGKHGKIINSLQTLIQVLLHKRDRKRISVLLNVGDYRDRRLNVLEQIAERTAEQVLRTKQTVILDPLPAYERKQIHAYLGRYDHISTHSEGKDPNRYLVVDYVQ</sequence>
<keyword evidence="10" id="KW-1185">Reference proteome</keyword>
<comment type="similarity">
    <text evidence="6">Belongs to the KhpB RNA-binding protein family.</text>
</comment>
<dbReference type="SMART" id="SM00393">
    <property type="entry name" value="R3H"/>
    <property type="match status" value="1"/>
</dbReference>
<comment type="subcellular location">
    <subcellularLocation>
        <location evidence="6">Cytoplasm</location>
    </subcellularLocation>
</comment>
<dbReference type="RefSeq" id="WP_090289873.1">
    <property type="nucleotide sequence ID" value="NZ_FNCK01000004.1"/>
</dbReference>
<keyword evidence="1 6" id="KW-0963">Cytoplasm</keyword>
<dbReference type="GO" id="GO:0003723">
    <property type="term" value="F:RNA binding"/>
    <property type="evidence" value="ECO:0007669"/>
    <property type="project" value="UniProtKB-UniRule"/>
</dbReference>
<evidence type="ECO:0000256" key="2">
    <source>
        <dbReference type="ARBA" id="ARBA00022884"/>
    </source>
</evidence>
<dbReference type="InterPro" id="IPR001374">
    <property type="entry name" value="R3H_dom"/>
</dbReference>
<dbReference type="PROSITE" id="PS51061">
    <property type="entry name" value="R3H"/>
    <property type="match status" value="1"/>
</dbReference>
<evidence type="ECO:0000256" key="1">
    <source>
        <dbReference type="ARBA" id="ARBA00022490"/>
    </source>
</evidence>
<evidence type="ECO:0000256" key="7">
    <source>
        <dbReference type="SAM" id="MobiDB-lite"/>
    </source>
</evidence>
<dbReference type="GO" id="GO:0071555">
    <property type="term" value="P:cell wall organization"/>
    <property type="evidence" value="ECO:0007669"/>
    <property type="project" value="UniProtKB-KW"/>
</dbReference>
<feature type="compositionally biased region" description="Basic and acidic residues" evidence="7">
    <location>
        <begin position="79"/>
        <end position="110"/>
    </location>
</feature>
<proteinExistence type="inferred from homology"/>
<comment type="function">
    <text evidence="6">A probable RNA chaperone. Forms a complex with KhpA which binds to cellular RNA and controls its expression. Plays a role in peptidoglycan (PG) homeostasis and cell length regulation.</text>
</comment>
<keyword evidence="5 6" id="KW-0961">Cell wall biogenesis/degradation</keyword>
<dbReference type="Gene3D" id="3.30.30.80">
    <property type="entry name" value="probable RNA-binding protein from clostridium symbiosum atcc 14940"/>
    <property type="match status" value="1"/>
</dbReference>
<dbReference type="InterPro" id="IPR032782">
    <property type="entry name" value="KhpB_N"/>
</dbReference>
<dbReference type="InterPro" id="IPR004087">
    <property type="entry name" value="KH_dom"/>
</dbReference>
<gene>
    <name evidence="6" type="primary">khpB</name>
    <name evidence="6" type="synonym">eloR</name>
    <name evidence="9" type="ORF">SAMN05421791_104205</name>
</gene>
<feature type="region of interest" description="Disordered" evidence="7">
    <location>
        <begin position="79"/>
        <end position="130"/>
    </location>
</feature>
<dbReference type="Pfam" id="PF01424">
    <property type="entry name" value="R3H"/>
    <property type="match status" value="1"/>
</dbReference>
<dbReference type="SMART" id="SM01245">
    <property type="entry name" value="Jag_N"/>
    <property type="match status" value="1"/>
</dbReference>
<dbReference type="STRING" id="120956.SAMN05421791_104205"/>
<dbReference type="Gene3D" id="3.30.1370.50">
    <property type="entry name" value="R3H-like domain"/>
    <property type="match status" value="1"/>
</dbReference>
<dbReference type="InterPro" id="IPR015946">
    <property type="entry name" value="KH_dom-like_a/b"/>
</dbReference>
<reference evidence="9 10" key="1">
    <citation type="submission" date="2016-10" db="EMBL/GenBank/DDBJ databases">
        <authorList>
            <person name="de Groot N.N."/>
        </authorList>
    </citation>
    <scope>NUCLEOTIDE SEQUENCE [LARGE SCALE GENOMIC DNA]</scope>
    <source>
        <strain evidence="9 10">ATCC BAA-466</strain>
    </source>
</reference>
<evidence type="ECO:0000256" key="4">
    <source>
        <dbReference type="ARBA" id="ARBA00023186"/>
    </source>
</evidence>
<dbReference type="EMBL" id="FNCK01000004">
    <property type="protein sequence ID" value="SDG27868.1"/>
    <property type="molecule type" value="Genomic_DNA"/>
</dbReference>
<evidence type="ECO:0000256" key="6">
    <source>
        <dbReference type="HAMAP-Rule" id="MF_00867"/>
    </source>
</evidence>
<dbReference type="SUPFAM" id="SSF82708">
    <property type="entry name" value="R3H domain"/>
    <property type="match status" value="1"/>
</dbReference>
<dbReference type="GO" id="GO:0005737">
    <property type="term" value="C:cytoplasm"/>
    <property type="evidence" value="ECO:0007669"/>
    <property type="project" value="UniProtKB-SubCell"/>
</dbReference>
<dbReference type="InterPro" id="IPR036867">
    <property type="entry name" value="R3H_dom_sf"/>
</dbReference>
<evidence type="ECO:0000256" key="3">
    <source>
        <dbReference type="ARBA" id="ARBA00022960"/>
    </source>
</evidence>
<evidence type="ECO:0000259" key="8">
    <source>
        <dbReference type="PROSITE" id="PS51061"/>
    </source>
</evidence>
<feature type="domain" description="R3H" evidence="8">
    <location>
        <begin position="252"/>
        <end position="318"/>
    </location>
</feature>
<dbReference type="GO" id="GO:0008360">
    <property type="term" value="P:regulation of cell shape"/>
    <property type="evidence" value="ECO:0007669"/>
    <property type="project" value="UniProtKB-KW"/>
</dbReference>
<dbReference type="SMART" id="SM00322">
    <property type="entry name" value="KH"/>
    <property type="match status" value="1"/>
</dbReference>
<dbReference type="GO" id="GO:0009252">
    <property type="term" value="P:peptidoglycan biosynthetic process"/>
    <property type="evidence" value="ECO:0007669"/>
    <property type="project" value="UniProtKB-UniRule"/>
</dbReference>
<dbReference type="AlphaFoldDB" id="A0A1G7SY36"/>
<protein>
    <recommendedName>
        <fullName evidence="6">RNA-binding protein KhpB</fullName>
    </recommendedName>
    <alternativeName>
        <fullName evidence="6">RNA-binding protein EloR</fullName>
    </alternativeName>
</protein>
<dbReference type="NCBIfam" id="NF041568">
    <property type="entry name" value="Jag_EloR"/>
    <property type="match status" value="1"/>
</dbReference>
<comment type="domain">
    <text evidence="6">Has an N-terminal Jag-N domain and 2 RNA-binding domains (KH and R3H).</text>
</comment>
<comment type="caution">
    <text evidence="6">Lacks conserved residue(s) required for the propagation of feature annotation.</text>
</comment>
<dbReference type="HAMAP" id="MF_00867">
    <property type="entry name" value="KhpB"/>
    <property type="match status" value="1"/>
</dbReference>
<name>A0A1G7SY36_9LACT</name>
<dbReference type="CDD" id="cd02644">
    <property type="entry name" value="R3H_jag"/>
    <property type="match status" value="1"/>
</dbReference>
<comment type="subunit">
    <text evidence="6">Forms a complex with KhpA.</text>
</comment>
<dbReference type="OrthoDB" id="9794483at2"/>
<evidence type="ECO:0000313" key="9">
    <source>
        <dbReference type="EMBL" id="SDG27868.1"/>
    </source>
</evidence>
<dbReference type="InterPro" id="IPR038008">
    <property type="entry name" value="Jag_KH"/>
</dbReference>
<evidence type="ECO:0000256" key="5">
    <source>
        <dbReference type="ARBA" id="ARBA00023316"/>
    </source>
</evidence>
<dbReference type="InterPro" id="IPR034079">
    <property type="entry name" value="R3H_KhpB"/>
</dbReference>
<dbReference type="CDD" id="cd02414">
    <property type="entry name" value="KH-II_Jag"/>
    <property type="match status" value="1"/>
</dbReference>
<dbReference type="Proteomes" id="UP000199708">
    <property type="component" value="Unassembled WGS sequence"/>
</dbReference>
<keyword evidence="2 6" id="KW-0694">RNA-binding</keyword>
<evidence type="ECO:0000313" key="10">
    <source>
        <dbReference type="Proteomes" id="UP000199708"/>
    </source>
</evidence>
<dbReference type="InterPro" id="IPR039247">
    <property type="entry name" value="KhpB"/>
</dbReference>
<accession>A0A1G7SY36</accession>
<dbReference type="InterPro" id="IPR038247">
    <property type="entry name" value="Jag_N_dom_sf"/>
</dbReference>
<dbReference type="PANTHER" id="PTHR35800:SF1">
    <property type="entry name" value="RNA-BINDING PROTEIN KHPB"/>
    <property type="match status" value="1"/>
</dbReference>
<dbReference type="Pfam" id="PF14804">
    <property type="entry name" value="Jag_N"/>
    <property type="match status" value="1"/>
</dbReference>
<dbReference type="Pfam" id="PF13083">
    <property type="entry name" value="KH_KhpA-B"/>
    <property type="match status" value="1"/>
</dbReference>
<dbReference type="PANTHER" id="PTHR35800">
    <property type="entry name" value="PROTEIN JAG"/>
    <property type="match status" value="1"/>
</dbReference>
<keyword evidence="4 6" id="KW-0143">Chaperone</keyword>